<evidence type="ECO:0000256" key="1">
    <source>
        <dbReference type="SAM" id="MobiDB-lite"/>
    </source>
</evidence>
<accession>A0A9P7A3E6</accession>
<dbReference type="InterPro" id="IPR011333">
    <property type="entry name" value="SKP1/BTB/POZ_sf"/>
</dbReference>
<dbReference type="Proteomes" id="UP000714275">
    <property type="component" value="Unassembled WGS sequence"/>
</dbReference>
<name>A0A9P7A3E6_9AGAM</name>
<gene>
    <name evidence="2" type="ORF">EV702DRAFT_962078</name>
</gene>
<evidence type="ECO:0008006" key="4">
    <source>
        <dbReference type="Google" id="ProtNLM"/>
    </source>
</evidence>
<dbReference type="AlphaFoldDB" id="A0A9P7A3E6"/>
<organism evidence="2 3">
    <name type="scientific">Suillus placidus</name>
    <dbReference type="NCBI Taxonomy" id="48579"/>
    <lineage>
        <taxon>Eukaryota</taxon>
        <taxon>Fungi</taxon>
        <taxon>Dikarya</taxon>
        <taxon>Basidiomycota</taxon>
        <taxon>Agaricomycotina</taxon>
        <taxon>Agaricomycetes</taxon>
        <taxon>Agaricomycetidae</taxon>
        <taxon>Boletales</taxon>
        <taxon>Suillineae</taxon>
        <taxon>Suillaceae</taxon>
        <taxon>Suillus</taxon>
    </lineage>
</organism>
<dbReference type="OrthoDB" id="2985972at2759"/>
<evidence type="ECO:0000313" key="3">
    <source>
        <dbReference type="Proteomes" id="UP000714275"/>
    </source>
</evidence>
<sequence length="256" mass="29699">MFAASQDTQLEEVDGSTDDKPIFVPSQVSENAFELFLSVCYNKPDAVKIPNDTVIQLLELSDMYLCRDARDYAVRNLQRNRYSLESTQLILLALKYNIKEFLPHAFERLISARINDVSDDEHHAVGPIVWNTMFKVKECLDIHRQIIACEAPPMVHAGTCAKQKRCEEDWKQLWWNRMGRFLLDGRNPQPYKDAVERFEKLDIGEINPDCWKAVLFTVKGQSAFDHERKLISRTANNLIKYLIVEPNFEDFGHAVY</sequence>
<proteinExistence type="predicted"/>
<reference evidence="2" key="1">
    <citation type="journal article" date="2020" name="New Phytol.">
        <title>Comparative genomics reveals dynamic genome evolution in host specialist ectomycorrhizal fungi.</title>
        <authorList>
            <person name="Lofgren L.A."/>
            <person name="Nguyen N.H."/>
            <person name="Vilgalys R."/>
            <person name="Ruytinx J."/>
            <person name="Liao H.L."/>
            <person name="Branco S."/>
            <person name="Kuo A."/>
            <person name="LaButti K."/>
            <person name="Lipzen A."/>
            <person name="Andreopoulos W."/>
            <person name="Pangilinan J."/>
            <person name="Riley R."/>
            <person name="Hundley H."/>
            <person name="Na H."/>
            <person name="Barry K."/>
            <person name="Grigoriev I.V."/>
            <person name="Stajich J.E."/>
            <person name="Kennedy P.G."/>
        </authorList>
    </citation>
    <scope>NUCLEOTIDE SEQUENCE</scope>
    <source>
        <strain evidence="2">DOB743</strain>
    </source>
</reference>
<comment type="caution">
    <text evidence="2">The sequence shown here is derived from an EMBL/GenBank/DDBJ whole genome shotgun (WGS) entry which is preliminary data.</text>
</comment>
<dbReference type="Gene3D" id="3.30.710.10">
    <property type="entry name" value="Potassium Channel Kv1.1, Chain A"/>
    <property type="match status" value="1"/>
</dbReference>
<dbReference type="EMBL" id="JABBWD010000005">
    <property type="protein sequence ID" value="KAG1781735.1"/>
    <property type="molecule type" value="Genomic_DNA"/>
</dbReference>
<evidence type="ECO:0000313" key="2">
    <source>
        <dbReference type="EMBL" id="KAG1781735.1"/>
    </source>
</evidence>
<protein>
    <recommendedName>
        <fullName evidence="4">BTB domain-containing protein</fullName>
    </recommendedName>
</protein>
<feature type="region of interest" description="Disordered" evidence="1">
    <location>
        <begin position="1"/>
        <end position="21"/>
    </location>
</feature>
<keyword evidence="3" id="KW-1185">Reference proteome</keyword>